<dbReference type="PRINTS" id="PR01748">
    <property type="entry name" value="AP2TNSCPFCT"/>
</dbReference>
<keyword evidence="7" id="KW-0804">Transcription</keyword>
<dbReference type="InterPro" id="IPR004979">
    <property type="entry name" value="TF_AP2"/>
</dbReference>
<evidence type="ECO:0000259" key="11">
    <source>
        <dbReference type="Pfam" id="PF03299"/>
    </source>
</evidence>
<dbReference type="STRING" id="27835.A0A158QYX7"/>
<evidence type="ECO:0000313" key="14">
    <source>
        <dbReference type="WBParaSite" id="NBR_0000915401-mRNA-1"/>
    </source>
</evidence>
<dbReference type="InterPro" id="IPR013854">
    <property type="entry name" value="TF_AP2_C"/>
</dbReference>
<dbReference type="WBParaSite" id="NBR_0000915401-mRNA-1">
    <property type="protein sequence ID" value="NBR_0000915401-mRNA-1"/>
    <property type="gene ID" value="NBR_0000915401"/>
</dbReference>
<proteinExistence type="inferred from homology"/>
<dbReference type="GO" id="GO:0016020">
    <property type="term" value="C:membrane"/>
    <property type="evidence" value="ECO:0007669"/>
    <property type="project" value="UniProtKB-SubCell"/>
</dbReference>
<keyword evidence="8" id="KW-0539">Nucleus</keyword>
<feature type="domain" description="Neurotransmitter-gated ion-channel ligand-binding" evidence="10">
    <location>
        <begin position="449"/>
        <end position="608"/>
    </location>
</feature>
<dbReference type="CDD" id="cd18989">
    <property type="entry name" value="LGIC_ECD_cation"/>
    <property type="match status" value="1"/>
</dbReference>
<dbReference type="PANTHER" id="PTHR10812:SF17">
    <property type="entry name" value="TRANSCRIPTION FACTOR AP-2, ISOFORM D"/>
    <property type="match status" value="1"/>
</dbReference>
<dbReference type="SUPFAM" id="SSF63712">
    <property type="entry name" value="Nicotinic receptor ligand binding domain-like"/>
    <property type="match status" value="1"/>
</dbReference>
<feature type="region of interest" description="Disordered" evidence="9">
    <location>
        <begin position="17"/>
        <end position="55"/>
    </location>
</feature>
<dbReference type="PANTHER" id="PTHR10812">
    <property type="entry name" value="TRANSCRIPTION FACTOR AP-2"/>
    <property type="match status" value="1"/>
</dbReference>
<evidence type="ECO:0000256" key="6">
    <source>
        <dbReference type="ARBA" id="ARBA00023136"/>
    </source>
</evidence>
<gene>
    <name evidence="12" type="ORF">NBR_LOCUS9155</name>
</gene>
<evidence type="ECO:0000256" key="9">
    <source>
        <dbReference type="SAM" id="MobiDB-lite"/>
    </source>
</evidence>
<keyword evidence="13" id="KW-1185">Reference proteome</keyword>
<evidence type="ECO:0000259" key="10">
    <source>
        <dbReference type="Pfam" id="PF02931"/>
    </source>
</evidence>
<dbReference type="Pfam" id="PF02931">
    <property type="entry name" value="Neur_chan_LBD"/>
    <property type="match status" value="1"/>
</dbReference>
<evidence type="ECO:0000256" key="8">
    <source>
        <dbReference type="ARBA" id="ARBA00023242"/>
    </source>
</evidence>
<keyword evidence="4" id="KW-0805">Transcription regulation</keyword>
<protein>
    <submittedName>
        <fullName evidence="14">Putative transcription factor ap-2 gamma (inferred by orthology to a S. mansoni protein)</fullName>
    </submittedName>
</protein>
<dbReference type="PROSITE" id="PS00236">
    <property type="entry name" value="NEUROTR_ION_CHANNEL"/>
    <property type="match status" value="1"/>
</dbReference>
<dbReference type="AlphaFoldDB" id="A0A158QYX7"/>
<dbReference type="InterPro" id="IPR006202">
    <property type="entry name" value="Neur_chan_lig-bd"/>
</dbReference>
<evidence type="ECO:0000256" key="5">
    <source>
        <dbReference type="ARBA" id="ARBA00023125"/>
    </source>
</evidence>
<accession>A0A158QYX7</accession>
<dbReference type="EMBL" id="UYSL01020100">
    <property type="protein sequence ID" value="VDL72744.1"/>
    <property type="molecule type" value="Genomic_DNA"/>
</dbReference>
<comment type="subcellular location">
    <subcellularLocation>
        <location evidence="2">Membrane</location>
    </subcellularLocation>
    <subcellularLocation>
        <location evidence="1">Nucleus</location>
    </subcellularLocation>
</comment>
<evidence type="ECO:0000256" key="2">
    <source>
        <dbReference type="ARBA" id="ARBA00004370"/>
    </source>
</evidence>
<evidence type="ECO:0000256" key="3">
    <source>
        <dbReference type="ARBA" id="ARBA00007770"/>
    </source>
</evidence>
<dbReference type="GO" id="GO:0005230">
    <property type="term" value="F:extracellular ligand-gated monoatomic ion channel activity"/>
    <property type="evidence" value="ECO:0007669"/>
    <property type="project" value="InterPro"/>
</dbReference>
<evidence type="ECO:0000313" key="12">
    <source>
        <dbReference type="EMBL" id="VDL72744.1"/>
    </source>
</evidence>
<dbReference type="Gene3D" id="2.70.170.10">
    <property type="entry name" value="Neurotransmitter-gated ion-channel ligand-binding domain"/>
    <property type="match status" value="1"/>
</dbReference>
<comment type="similarity">
    <text evidence="3">Belongs to the AP-2 family.</text>
</comment>
<reference evidence="12 13" key="2">
    <citation type="submission" date="2018-11" db="EMBL/GenBank/DDBJ databases">
        <authorList>
            <consortium name="Pathogen Informatics"/>
        </authorList>
    </citation>
    <scope>NUCLEOTIDE SEQUENCE [LARGE SCALE GENOMIC DNA]</scope>
</reference>
<reference evidence="14" key="1">
    <citation type="submission" date="2016-04" db="UniProtKB">
        <authorList>
            <consortium name="WormBaseParasite"/>
        </authorList>
    </citation>
    <scope>IDENTIFICATION</scope>
</reference>
<dbReference type="GO" id="GO:0000981">
    <property type="term" value="F:DNA-binding transcription factor activity, RNA polymerase II-specific"/>
    <property type="evidence" value="ECO:0007669"/>
    <property type="project" value="TreeGrafter"/>
</dbReference>
<evidence type="ECO:0000256" key="1">
    <source>
        <dbReference type="ARBA" id="ARBA00004123"/>
    </source>
</evidence>
<dbReference type="InterPro" id="IPR036734">
    <property type="entry name" value="Neur_chan_lig-bd_sf"/>
</dbReference>
<evidence type="ECO:0000256" key="4">
    <source>
        <dbReference type="ARBA" id="ARBA00023015"/>
    </source>
</evidence>
<dbReference type="GO" id="GO:0000977">
    <property type="term" value="F:RNA polymerase II transcription regulatory region sequence-specific DNA binding"/>
    <property type="evidence" value="ECO:0007669"/>
    <property type="project" value="TreeGrafter"/>
</dbReference>
<organism evidence="14">
    <name type="scientific">Nippostrongylus brasiliensis</name>
    <name type="common">Rat hookworm</name>
    <dbReference type="NCBI Taxonomy" id="27835"/>
    <lineage>
        <taxon>Eukaryota</taxon>
        <taxon>Metazoa</taxon>
        <taxon>Ecdysozoa</taxon>
        <taxon>Nematoda</taxon>
        <taxon>Chromadorea</taxon>
        <taxon>Rhabditida</taxon>
        <taxon>Rhabditina</taxon>
        <taxon>Rhabditomorpha</taxon>
        <taxon>Strongyloidea</taxon>
        <taxon>Heligmosomidae</taxon>
        <taxon>Nippostrongylus</taxon>
    </lineage>
</organism>
<sequence>MFSELSYNQEIHAEQLLSNQMRSRKRPSDGAMGSCEAAKRADHRNKENCSPDMAMMPPMYQSTPLVGGQRDFFNPNMPHQMPFYPNFFPQQSAMAFMEQSSMSSDSGILSDESGSQQENLFENNKAIPIQAESKPTTSVNPLEVFDEAPGRLCLLNASTKYKVCLQEYLNKKGNSENKKVTLSEINRRMSHPETLHASLINGVLRKAKTKDGCKMLRDRLAEKGVSLPSGRRKTAPTTSFTALCEREALVMARDFNNLCCNSLNTFEIARHSNRLQYTPQELAVVRRFLAGIMAIFDEVPEDPEDYVEKNSATHSINVFSMLTHGFGHNALKSAWRVLGKIVDHQHALLQGVKMKVRRMQLNFYENSQKVFFPGGCLCENSRSCRYLTMSCEMHAVLAPLLLLLLQFPVTCALKEELQYYDDPDDEKEELKQRDKNISYHNWARQIEMDVLSKVNYKTPPYGSDEQIDVQFIFHSVDHIAIHEKEQVMVISGRYCMIWRDPHVTWDPSKYNNLDTLHVGSYDVWTPRIAVLNGLSGVYGHLDAPVSRVKLYIPRLRGNDPAYVITCPRYTGRVGCNLDMTNYPHDQHVCSFIMTAKGQSNVEFYAGRRTLANKDLSVNLRHVLTRNDTRPRVSGWQITNLTSRISYYEYGNITSTKRTSYAVTVAVQTVYFSRYDPSHMYTQNVPAMLFVAFNIAGKFNLNILEMVQPGKQ</sequence>
<dbReference type="Proteomes" id="UP000271162">
    <property type="component" value="Unassembled WGS sequence"/>
</dbReference>
<evidence type="ECO:0000313" key="13">
    <source>
        <dbReference type="Proteomes" id="UP000271162"/>
    </source>
</evidence>
<feature type="domain" description="Transcription factor AP-2 C-terminal" evidence="11">
    <location>
        <begin position="174"/>
        <end position="343"/>
    </location>
</feature>
<name>A0A158QYX7_NIPBR</name>
<dbReference type="InterPro" id="IPR018000">
    <property type="entry name" value="Neurotransmitter_ion_chnl_CS"/>
</dbReference>
<dbReference type="GO" id="GO:0042127">
    <property type="term" value="P:regulation of cell population proliferation"/>
    <property type="evidence" value="ECO:0007669"/>
    <property type="project" value="TreeGrafter"/>
</dbReference>
<dbReference type="Pfam" id="PF03299">
    <property type="entry name" value="TF_AP-2"/>
    <property type="match status" value="1"/>
</dbReference>
<keyword evidence="6" id="KW-0472">Membrane</keyword>
<dbReference type="GO" id="GO:0005634">
    <property type="term" value="C:nucleus"/>
    <property type="evidence" value="ECO:0007669"/>
    <property type="project" value="UniProtKB-SubCell"/>
</dbReference>
<evidence type="ECO:0000256" key="7">
    <source>
        <dbReference type="ARBA" id="ARBA00023163"/>
    </source>
</evidence>
<feature type="compositionally biased region" description="Basic and acidic residues" evidence="9">
    <location>
        <begin position="37"/>
        <end position="49"/>
    </location>
</feature>
<keyword evidence="5" id="KW-0238">DNA-binding</keyword>